<dbReference type="Gene3D" id="2.70.150.10">
    <property type="entry name" value="Calcium-transporting ATPase, cytoplasmic transduction domain A"/>
    <property type="match status" value="1"/>
</dbReference>
<dbReference type="InterPro" id="IPR004014">
    <property type="entry name" value="ATPase_P-typ_cation-transptr_N"/>
</dbReference>
<dbReference type="GO" id="GO:0016020">
    <property type="term" value="C:membrane"/>
    <property type="evidence" value="ECO:0007669"/>
    <property type="project" value="UniProtKB-SubCell"/>
</dbReference>
<evidence type="ECO:0000256" key="2">
    <source>
        <dbReference type="ARBA" id="ARBA00009105"/>
    </source>
</evidence>
<dbReference type="Pfam" id="PF00122">
    <property type="entry name" value="E1-E2_ATPase"/>
    <property type="match status" value="1"/>
</dbReference>
<name>A0AAV5A4G8_9AGAM</name>
<dbReference type="Pfam" id="PF00689">
    <property type="entry name" value="Cation_ATPase_C"/>
    <property type="match status" value="1"/>
</dbReference>
<dbReference type="InterPro" id="IPR006413">
    <property type="entry name" value="P-type_ATPase_IIA_PMR1"/>
</dbReference>
<dbReference type="EC" id="7.2.2.10" evidence="14"/>
<dbReference type="InterPro" id="IPR059000">
    <property type="entry name" value="ATPase_P-type_domA"/>
</dbReference>
<gene>
    <name evidence="17" type="ORF">Clacol_002730</name>
</gene>
<evidence type="ECO:0000256" key="14">
    <source>
        <dbReference type="RuleBase" id="RU361146"/>
    </source>
</evidence>
<feature type="transmembrane region" description="Helical" evidence="14">
    <location>
        <begin position="42"/>
        <end position="60"/>
    </location>
</feature>
<keyword evidence="10" id="KW-1278">Translocase</keyword>
<dbReference type="InterPro" id="IPR023299">
    <property type="entry name" value="ATPase_P-typ_cyto_dom_N"/>
</dbReference>
<evidence type="ECO:0000256" key="5">
    <source>
        <dbReference type="ARBA" id="ARBA00022679"/>
    </source>
</evidence>
<evidence type="ECO:0000256" key="4">
    <source>
        <dbReference type="ARBA" id="ARBA00022568"/>
    </source>
</evidence>
<dbReference type="InterPro" id="IPR008250">
    <property type="entry name" value="ATPase_P-typ_transduc_dom_A_sf"/>
</dbReference>
<dbReference type="FunFam" id="2.70.150.10:FF:000008">
    <property type="entry name" value="Calcium-transporting ATPase"/>
    <property type="match status" value="1"/>
</dbReference>
<dbReference type="InterPro" id="IPR022751">
    <property type="entry name" value="Alpha_mannosyltransferase"/>
</dbReference>
<keyword evidence="5" id="KW-0808">Transferase</keyword>
<feature type="domain" description="Cation-transporting P-type ATPase N-terminal" evidence="16">
    <location>
        <begin position="707"/>
        <end position="782"/>
    </location>
</feature>
<evidence type="ECO:0000256" key="1">
    <source>
        <dbReference type="ARBA" id="ARBA00004127"/>
    </source>
</evidence>
<dbReference type="Pfam" id="PF11051">
    <property type="entry name" value="Mannosyl_trans3"/>
    <property type="match status" value="1"/>
</dbReference>
<comment type="similarity">
    <text evidence="14">Belongs to the cation transport ATPase (P-type) (TC 3.A.3) family.</text>
</comment>
<dbReference type="PRINTS" id="PR00119">
    <property type="entry name" value="CATATPASE"/>
</dbReference>
<dbReference type="InterPro" id="IPR006068">
    <property type="entry name" value="ATPase_P-typ_cation-transptr_C"/>
</dbReference>
<dbReference type="Gene3D" id="1.20.1110.10">
    <property type="entry name" value="Calcium-transporting ATPase, transmembrane domain"/>
    <property type="match status" value="1"/>
</dbReference>
<keyword evidence="9 14" id="KW-0067">ATP-binding</keyword>
<dbReference type="Gene3D" id="3.90.550.10">
    <property type="entry name" value="Spore Coat Polysaccharide Biosynthesis Protein SpsA, Chain A"/>
    <property type="match status" value="1"/>
</dbReference>
<dbReference type="InterPro" id="IPR029044">
    <property type="entry name" value="Nucleotide-diphossugar_trans"/>
</dbReference>
<evidence type="ECO:0000256" key="15">
    <source>
        <dbReference type="SAM" id="MobiDB-lite"/>
    </source>
</evidence>
<dbReference type="Proteomes" id="UP001050691">
    <property type="component" value="Unassembled WGS sequence"/>
</dbReference>
<dbReference type="InterPro" id="IPR023214">
    <property type="entry name" value="HAD_sf"/>
</dbReference>
<keyword evidence="18" id="KW-1185">Reference proteome</keyword>
<dbReference type="Pfam" id="PF13246">
    <property type="entry name" value="Cation_ATPase"/>
    <property type="match status" value="1"/>
</dbReference>
<dbReference type="InterPro" id="IPR023298">
    <property type="entry name" value="ATPase_P-typ_TM_dom_sf"/>
</dbReference>
<dbReference type="SUPFAM" id="SSF81665">
    <property type="entry name" value="Calcium ATPase, transmembrane domain M"/>
    <property type="match status" value="1"/>
</dbReference>
<dbReference type="Gene3D" id="3.40.50.1000">
    <property type="entry name" value="HAD superfamily/HAD-like"/>
    <property type="match status" value="1"/>
</dbReference>
<dbReference type="GO" id="GO:0012505">
    <property type="term" value="C:endomembrane system"/>
    <property type="evidence" value="ECO:0007669"/>
    <property type="project" value="UniProtKB-SubCell"/>
</dbReference>
<dbReference type="SFLD" id="SFLDF00027">
    <property type="entry name" value="p-type_atpase"/>
    <property type="match status" value="1"/>
</dbReference>
<dbReference type="GO" id="GO:0016757">
    <property type="term" value="F:glycosyltransferase activity"/>
    <property type="evidence" value="ECO:0007669"/>
    <property type="project" value="InterPro"/>
</dbReference>
<comment type="function">
    <text evidence="14">Catalyzes the hydrolysis of ATP coupled with the transport of calcium.</text>
</comment>
<sequence length="1544" mass="171393">MSFTSRAHLYDAAVNSRLELEPEKQAKSGKRGLCKMYLRRSLLAFILASIFLFTCGFLLLSHLEEVRPWAPWEHLLEPAKSEVFHRPWPTPVPQDDTLRKESHPDSQSNPNSPNEPFPESIDVSSPSLRSRLKRLLELPVLSYSQSTSLNEKECPRRIADKQVNQDQLAQERQWWTEVEEKEIRARRKAIVSYLEKLSKQGVALTGDNAKIEGKGIVMTAGNKNTVTSALAILRILRQNYESKLRVQIFSFPEELSQESVEQLQELGATHHELPDVKKDNGAWKNFQLKAAAIVASTFAEVLYLDSDNIPLRDPEYLFYDATYEKTGAVFWPDYNKDHPDNVVWRILGKTCLNSEWEIESGQILINKLGNDGLNLAALHIASHMQMERNFWFRISGGDKDTFRYAFWALDIPYTTAPRWLSPLGSSYNGHFCGYVMLQYDIAKDEAGQYLPLFLHANLLKHRYVNRGQKIFRTIKRSLYDDASSSKLDVIKTWVSSRGGLCVDIALDEDVKSLKVNQEVIEEEFTEIHNKLFEDVEDRWLLAGGFADTLVYSKRTQKTCRMSTYDKKRSSLTDSSEAPVEMSAFSTASATFLRNPISRNAHNNLSSPIAPRPDSPPASAYFSGFSGPHYEPLATPDAPAHFAYSTTLRRHHVDTPITPELPMLGPFQSLVTNVEEAGGWFKRFGLSSNQTREMSQSSHTPQVTPSAKYALLSVEEVLYDFQTSPEAGLPSTIIPSLQAIHGYNEFSVQAPEPVLIKFAKTIYESPLILLLFGSAIISALMGNIDDAVSITIAILIVLTVGFVQERRSEKSLEALNKLVPHHCHITRDSRTYHMLANELVPGDVVTFNVGDRIPADIRLTTAVELEIDESSLTGETKAARKNTDRCTITDSVPAKTVALAERHCVAYMGTLVRNGRGSGVVVGTGLKTEFGVIFSMMQDVRLPSSFELQIQVEEKRTPLQLSMDELAKRLSIVSFGVIGVIVLLGVFQRRPWLEMFTIGVSLAVAAIPEGLPIVTTVTLALGVLRMSRRKAIVKKLPSVEALGSVSVICSDKTGTLTKNEQTVTEAYVIDELLKVESMQSTRLISPALRKTLEIGCLCNNSVKSEEGIFVGQSTDVALMNVLKTFEMEDYRELFTRSSELPFNSEQKFMAVSGRHGGLDNREVLYMKGSIDAVLGRCRFYYVSDAATPALDAHMRSVIKAKAEEVASRGLRVLAMAYGFGAVDSQIQCVPQKSNLVFTGFQAMLDPPRKGVAGAIDSLQRGGIQVVMITGDAEQTAVSIARDLGLRMQNGLASCLTGTDLDRMNERELMERIGSISIFARTTPRHKMAIVKAFQARGKVVAMTGDGGMLGDVVSFQPSANSDIVNDAPALKMADIGISMGKCGTDVAKEAADMILVDDNFETILSAVEEGGYHPGKSIFHNIQNFLSFQLSTAVAALTLITLSTFFHLKNPLNAMQILFINILMDGPPSQSLGVDPVDLAVMRRPPRKRDEPIITRRLLARVLFSASAIVLGTSFIYLHELSDGSVTNRDQTMVWKLPPVWSIFA</sequence>
<feature type="transmembrane region" description="Helical" evidence="14">
    <location>
        <begin position="1497"/>
        <end position="1517"/>
    </location>
</feature>
<evidence type="ECO:0000313" key="17">
    <source>
        <dbReference type="EMBL" id="GJJ08512.1"/>
    </source>
</evidence>
<keyword evidence="12 14" id="KW-0406">Ion transport</keyword>
<dbReference type="Gene3D" id="3.40.1110.10">
    <property type="entry name" value="Calcium-transporting ATPase, cytoplasmic domain N"/>
    <property type="match status" value="1"/>
</dbReference>
<dbReference type="GO" id="GO:0005388">
    <property type="term" value="F:P-type calcium transporter activity"/>
    <property type="evidence" value="ECO:0007669"/>
    <property type="project" value="UniProtKB-EC"/>
</dbReference>
<dbReference type="SFLD" id="SFLDS00003">
    <property type="entry name" value="Haloacid_Dehalogenase"/>
    <property type="match status" value="1"/>
</dbReference>
<dbReference type="InterPro" id="IPR018303">
    <property type="entry name" value="ATPase_P-typ_P_site"/>
</dbReference>
<organism evidence="17 18">
    <name type="scientific">Clathrus columnatus</name>
    <dbReference type="NCBI Taxonomy" id="1419009"/>
    <lineage>
        <taxon>Eukaryota</taxon>
        <taxon>Fungi</taxon>
        <taxon>Dikarya</taxon>
        <taxon>Basidiomycota</taxon>
        <taxon>Agaricomycotina</taxon>
        <taxon>Agaricomycetes</taxon>
        <taxon>Phallomycetidae</taxon>
        <taxon>Phallales</taxon>
        <taxon>Clathraceae</taxon>
        <taxon>Clathrus</taxon>
    </lineage>
</organism>
<dbReference type="SUPFAM" id="SSF81660">
    <property type="entry name" value="Metal cation-transporting ATPase, ATP-binding domain N"/>
    <property type="match status" value="1"/>
</dbReference>
<evidence type="ECO:0000256" key="11">
    <source>
        <dbReference type="ARBA" id="ARBA00022989"/>
    </source>
</evidence>
<comment type="caution">
    <text evidence="14">Lacks conserved residue(s) required for the propagation of feature annotation.</text>
</comment>
<dbReference type="EMBL" id="BPWL01000003">
    <property type="protein sequence ID" value="GJJ08512.1"/>
    <property type="molecule type" value="Genomic_DNA"/>
</dbReference>
<keyword evidence="4 14" id="KW-0109">Calcium transport</keyword>
<feature type="transmembrane region" description="Helical" evidence="14">
    <location>
        <begin position="999"/>
        <end position="1023"/>
    </location>
</feature>
<comment type="catalytic activity">
    <reaction evidence="14">
        <text>Ca(2+)(in) + ATP + H2O = Ca(2+)(out) + ADP + phosphate + H(+)</text>
        <dbReference type="Rhea" id="RHEA:18105"/>
        <dbReference type="ChEBI" id="CHEBI:15377"/>
        <dbReference type="ChEBI" id="CHEBI:15378"/>
        <dbReference type="ChEBI" id="CHEBI:29108"/>
        <dbReference type="ChEBI" id="CHEBI:30616"/>
        <dbReference type="ChEBI" id="CHEBI:43474"/>
        <dbReference type="ChEBI" id="CHEBI:456216"/>
        <dbReference type="EC" id="7.2.2.10"/>
    </reaction>
</comment>
<comment type="caution">
    <text evidence="17">The sequence shown here is derived from an EMBL/GenBank/DDBJ whole genome shotgun (WGS) entry which is preliminary data.</text>
</comment>
<keyword evidence="8 14" id="KW-0106">Calcium</keyword>
<dbReference type="SUPFAM" id="SSF56784">
    <property type="entry name" value="HAD-like"/>
    <property type="match status" value="1"/>
</dbReference>
<evidence type="ECO:0000256" key="8">
    <source>
        <dbReference type="ARBA" id="ARBA00022837"/>
    </source>
</evidence>
<evidence type="ECO:0000256" key="13">
    <source>
        <dbReference type="ARBA" id="ARBA00023136"/>
    </source>
</evidence>
<evidence type="ECO:0000259" key="16">
    <source>
        <dbReference type="SMART" id="SM00831"/>
    </source>
</evidence>
<protein>
    <recommendedName>
        <fullName evidence="14">Calcium-transporting ATPase</fullName>
        <ecNumber evidence="14">7.2.2.10</ecNumber>
    </recommendedName>
</protein>
<feature type="transmembrane region" description="Helical" evidence="14">
    <location>
        <begin position="969"/>
        <end position="987"/>
    </location>
</feature>
<keyword evidence="7 14" id="KW-0547">Nucleotide-binding</keyword>
<feature type="region of interest" description="Disordered" evidence="15">
    <location>
        <begin position="86"/>
        <end position="124"/>
    </location>
</feature>
<dbReference type="PANTHER" id="PTHR42861">
    <property type="entry name" value="CALCIUM-TRANSPORTING ATPASE"/>
    <property type="match status" value="1"/>
</dbReference>
<comment type="subcellular location">
    <subcellularLocation>
        <location evidence="1">Endomembrane system</location>
        <topology evidence="1">Multi-pass membrane protein</topology>
    </subcellularLocation>
    <subcellularLocation>
        <location evidence="14">Membrane</location>
        <topology evidence="14">Multi-pass membrane protein</topology>
    </subcellularLocation>
</comment>
<dbReference type="NCBIfam" id="TIGR01494">
    <property type="entry name" value="ATPase_P-type"/>
    <property type="match status" value="2"/>
</dbReference>
<keyword evidence="6 14" id="KW-0812">Transmembrane</keyword>
<keyword evidence="3 14" id="KW-0813">Transport</keyword>
<evidence type="ECO:0000256" key="12">
    <source>
        <dbReference type="ARBA" id="ARBA00023065"/>
    </source>
</evidence>
<reference evidence="17" key="1">
    <citation type="submission" date="2021-10" db="EMBL/GenBank/DDBJ databases">
        <title>De novo Genome Assembly of Clathrus columnatus (Basidiomycota, Fungi) Using Illumina and Nanopore Sequence Data.</title>
        <authorList>
            <person name="Ogiso-Tanaka E."/>
            <person name="Itagaki H."/>
            <person name="Hosoya T."/>
            <person name="Hosaka K."/>
        </authorList>
    </citation>
    <scope>NUCLEOTIDE SEQUENCE</scope>
    <source>
        <strain evidence="17">MO-923</strain>
    </source>
</reference>
<evidence type="ECO:0000256" key="3">
    <source>
        <dbReference type="ARBA" id="ARBA00022448"/>
    </source>
</evidence>
<evidence type="ECO:0000256" key="6">
    <source>
        <dbReference type="ARBA" id="ARBA00022692"/>
    </source>
</evidence>
<dbReference type="GO" id="GO:0005524">
    <property type="term" value="F:ATP binding"/>
    <property type="evidence" value="ECO:0007669"/>
    <property type="project" value="UniProtKB-KW"/>
</dbReference>
<dbReference type="SUPFAM" id="SSF53448">
    <property type="entry name" value="Nucleotide-diphospho-sugar transferases"/>
    <property type="match status" value="1"/>
</dbReference>
<dbReference type="Pfam" id="PF00690">
    <property type="entry name" value="Cation_ATPase_N"/>
    <property type="match status" value="1"/>
</dbReference>
<feature type="transmembrane region" description="Helical" evidence="14">
    <location>
        <begin position="1424"/>
        <end position="1447"/>
    </location>
</feature>
<comment type="similarity">
    <text evidence="2">Belongs to the MNN1/MNT family.</text>
</comment>
<dbReference type="InterPro" id="IPR036412">
    <property type="entry name" value="HAD-like_sf"/>
</dbReference>
<feature type="compositionally biased region" description="Low complexity" evidence="15">
    <location>
        <begin position="105"/>
        <end position="124"/>
    </location>
</feature>
<proteinExistence type="inferred from homology"/>
<dbReference type="PROSITE" id="PS00154">
    <property type="entry name" value="ATPASE_E1_E2"/>
    <property type="match status" value="1"/>
</dbReference>
<dbReference type="GO" id="GO:0016887">
    <property type="term" value="F:ATP hydrolysis activity"/>
    <property type="evidence" value="ECO:0007669"/>
    <property type="project" value="InterPro"/>
</dbReference>
<dbReference type="NCBIfam" id="TIGR01522">
    <property type="entry name" value="ATPase-IIA2_Ca"/>
    <property type="match status" value="1"/>
</dbReference>
<accession>A0AAV5A4G8</accession>
<evidence type="ECO:0000256" key="10">
    <source>
        <dbReference type="ARBA" id="ARBA00022967"/>
    </source>
</evidence>
<dbReference type="InterPro" id="IPR044492">
    <property type="entry name" value="P_typ_ATPase_HD_dom"/>
</dbReference>
<keyword evidence="13 14" id="KW-0472">Membrane</keyword>
<evidence type="ECO:0000256" key="7">
    <source>
        <dbReference type="ARBA" id="ARBA00022741"/>
    </source>
</evidence>
<evidence type="ECO:0000313" key="18">
    <source>
        <dbReference type="Proteomes" id="UP001050691"/>
    </source>
</evidence>
<dbReference type="PRINTS" id="PR00121">
    <property type="entry name" value="NAKATPASE"/>
</dbReference>
<dbReference type="SUPFAM" id="SSF81653">
    <property type="entry name" value="Calcium ATPase, transduction domain A"/>
    <property type="match status" value="1"/>
</dbReference>
<keyword evidence="11 14" id="KW-1133">Transmembrane helix</keyword>
<evidence type="ECO:0000256" key="9">
    <source>
        <dbReference type="ARBA" id="ARBA00022840"/>
    </source>
</evidence>
<dbReference type="SMART" id="SM00831">
    <property type="entry name" value="Cation_ATPase_N"/>
    <property type="match status" value="1"/>
</dbReference>
<dbReference type="SFLD" id="SFLDG00002">
    <property type="entry name" value="C1.7:_P-type_atpase_like"/>
    <property type="match status" value="1"/>
</dbReference>
<dbReference type="InterPro" id="IPR001757">
    <property type="entry name" value="P_typ_ATPase"/>
</dbReference>